<evidence type="ECO:0000259" key="3">
    <source>
        <dbReference type="PROSITE" id="PS50994"/>
    </source>
</evidence>
<organism evidence="4 5">
    <name type="scientific">Acetobacterium wieringae</name>
    <dbReference type="NCBI Taxonomy" id="52694"/>
    <lineage>
        <taxon>Bacteria</taxon>
        <taxon>Bacillati</taxon>
        <taxon>Bacillota</taxon>
        <taxon>Clostridia</taxon>
        <taxon>Eubacteriales</taxon>
        <taxon>Eubacteriaceae</taxon>
        <taxon>Acetobacterium</taxon>
    </lineage>
</organism>
<name>A0A5D0WQ22_9FIRM</name>
<dbReference type="RefSeq" id="WP_148637246.1">
    <property type="nucleotide sequence ID" value="NZ_JAIPPU010000020.1"/>
</dbReference>
<gene>
    <name evidence="4" type="ORF">FXB42_06725</name>
</gene>
<dbReference type="GO" id="GO:0006313">
    <property type="term" value="P:DNA transposition"/>
    <property type="evidence" value="ECO:0007669"/>
    <property type="project" value="InterPro"/>
</dbReference>
<evidence type="ECO:0000256" key="1">
    <source>
        <dbReference type="ARBA" id="ARBA00002286"/>
    </source>
</evidence>
<sequence length="384" mass="44977">MSKKRRTWTPEEKATIVLEILREENTLAEIAKKHEVSQQLLSRWKTEFIANMSAVFNKKNEDVDKLKQEHEDEKELLVKKIGELTLDVDWLKKKPNSNLSNEEKRALIDWKHPSLTIKKQCQLLMLSRSTAYHVPVDVSPSRDEINIKNAIDRIHYEEPAFGVRRIRNELHKQGFHNVGRRLVRRYMMEMDIVCFYPGPNLSKRAKAAKTYPYLLRNLEIDRPNQVWSIDITYIGTPNGFVYLTAIIDWYSRYIVGYTISNTLQTDMVTRVIKNAVENYGAPEIINSDQGSQFTSNAYIDLIKSFKTTKISMDGKGRATDNIAIERFFRSYKWERLYLLYPETVTEVKAMTKEYIAKYNHKRGHQRFDYKTPAAVFYENMALAA</sequence>
<dbReference type="InterPro" id="IPR001584">
    <property type="entry name" value="Integrase_cat-core"/>
</dbReference>
<dbReference type="Pfam" id="PF13683">
    <property type="entry name" value="rve_3"/>
    <property type="match status" value="1"/>
</dbReference>
<dbReference type="Pfam" id="PF13276">
    <property type="entry name" value="HTH_21"/>
    <property type="match status" value="1"/>
</dbReference>
<dbReference type="GO" id="GO:0004803">
    <property type="term" value="F:transposase activity"/>
    <property type="evidence" value="ECO:0007669"/>
    <property type="project" value="InterPro"/>
</dbReference>
<keyword evidence="2" id="KW-0175">Coiled coil</keyword>
<evidence type="ECO:0000313" key="5">
    <source>
        <dbReference type="Proteomes" id="UP000322619"/>
    </source>
</evidence>
<comment type="caution">
    <text evidence="4">The sequence shown here is derived from an EMBL/GenBank/DDBJ whole genome shotgun (WGS) entry which is preliminary data.</text>
</comment>
<dbReference type="Gene3D" id="3.30.420.10">
    <property type="entry name" value="Ribonuclease H-like superfamily/Ribonuclease H"/>
    <property type="match status" value="1"/>
</dbReference>
<dbReference type="InterPro" id="IPR012337">
    <property type="entry name" value="RNaseH-like_sf"/>
</dbReference>
<comment type="function">
    <text evidence="1">Involved in the transposition of the insertion sequence.</text>
</comment>
<dbReference type="PANTHER" id="PTHR46889:SF4">
    <property type="entry name" value="TRANSPOSASE INSO FOR INSERTION SEQUENCE ELEMENT IS911B-RELATED"/>
    <property type="match status" value="1"/>
</dbReference>
<dbReference type="Proteomes" id="UP000322619">
    <property type="component" value="Unassembled WGS sequence"/>
</dbReference>
<dbReference type="GO" id="GO:0015074">
    <property type="term" value="P:DNA integration"/>
    <property type="evidence" value="ECO:0007669"/>
    <property type="project" value="InterPro"/>
</dbReference>
<dbReference type="InterPro" id="IPR048020">
    <property type="entry name" value="Transpos_IS3"/>
</dbReference>
<dbReference type="InterPro" id="IPR050900">
    <property type="entry name" value="Transposase_IS3/IS150/IS904"/>
</dbReference>
<dbReference type="EMBL" id="VSLA01000011">
    <property type="protein sequence ID" value="TYC86375.1"/>
    <property type="molecule type" value="Genomic_DNA"/>
</dbReference>
<protein>
    <submittedName>
        <fullName evidence="4">IS3 family transposase</fullName>
    </submittedName>
</protein>
<proteinExistence type="predicted"/>
<dbReference type="SUPFAM" id="SSF53098">
    <property type="entry name" value="Ribonuclease H-like"/>
    <property type="match status" value="1"/>
</dbReference>
<dbReference type="GO" id="GO:0043565">
    <property type="term" value="F:sequence-specific DNA binding"/>
    <property type="evidence" value="ECO:0007669"/>
    <property type="project" value="InterPro"/>
</dbReference>
<accession>A0A5D0WQ22</accession>
<dbReference type="Pfam" id="PF00665">
    <property type="entry name" value="rve"/>
    <property type="match status" value="1"/>
</dbReference>
<feature type="coiled-coil region" evidence="2">
    <location>
        <begin position="49"/>
        <end position="87"/>
    </location>
</feature>
<evidence type="ECO:0000313" key="4">
    <source>
        <dbReference type="EMBL" id="TYC86375.1"/>
    </source>
</evidence>
<dbReference type="InterPro" id="IPR036397">
    <property type="entry name" value="RNaseH_sf"/>
</dbReference>
<dbReference type="AlphaFoldDB" id="A0A5D0WQ22"/>
<dbReference type="Pfam" id="PF01527">
    <property type="entry name" value="HTH_Tnp_1"/>
    <property type="match status" value="1"/>
</dbReference>
<dbReference type="InterPro" id="IPR010921">
    <property type="entry name" value="Trp_repressor/repl_initiator"/>
</dbReference>
<dbReference type="NCBIfam" id="NF033516">
    <property type="entry name" value="transpos_IS3"/>
    <property type="match status" value="1"/>
</dbReference>
<evidence type="ECO:0000256" key="2">
    <source>
        <dbReference type="SAM" id="Coils"/>
    </source>
</evidence>
<dbReference type="InterPro" id="IPR036388">
    <property type="entry name" value="WH-like_DNA-bd_sf"/>
</dbReference>
<feature type="domain" description="Integrase catalytic" evidence="3">
    <location>
        <begin position="219"/>
        <end position="380"/>
    </location>
</feature>
<dbReference type="PROSITE" id="PS50994">
    <property type="entry name" value="INTEGRASE"/>
    <property type="match status" value="1"/>
</dbReference>
<dbReference type="InterPro" id="IPR025948">
    <property type="entry name" value="HTH-like_dom"/>
</dbReference>
<dbReference type="Gene3D" id="1.10.10.10">
    <property type="entry name" value="Winged helix-like DNA-binding domain superfamily/Winged helix DNA-binding domain"/>
    <property type="match status" value="1"/>
</dbReference>
<reference evidence="4 5" key="1">
    <citation type="submission" date="2019-08" db="EMBL/GenBank/DDBJ databases">
        <title>Isolation and enrichment of carboxydotrophic bacteria from anaerobic sludge for the production of bio-based chemicals from syngas.</title>
        <authorList>
            <person name="Antares A.L."/>
            <person name="Moreira J."/>
            <person name="Diender M."/>
            <person name="Parshina S.N."/>
            <person name="Stams A.J.M."/>
            <person name="Alves M."/>
            <person name="Alves J.I."/>
            <person name="Sousa D.Z."/>
        </authorList>
    </citation>
    <scope>NUCLEOTIDE SEQUENCE [LARGE SCALE GENOMIC DNA]</scope>
    <source>
        <strain evidence="4 5">JM</strain>
    </source>
</reference>
<dbReference type="PANTHER" id="PTHR46889">
    <property type="entry name" value="TRANSPOSASE INSF FOR INSERTION SEQUENCE IS3B-RELATED"/>
    <property type="match status" value="1"/>
</dbReference>
<dbReference type="SUPFAM" id="SSF48295">
    <property type="entry name" value="TrpR-like"/>
    <property type="match status" value="1"/>
</dbReference>
<dbReference type="InterPro" id="IPR002514">
    <property type="entry name" value="Transposase_8"/>
</dbReference>